<sequence length="198" mass="20095">MTDERPLREDARPGESGIALVISLVVLAALMVVAIGLSQMVSIDIGISGNIYQYAQALNRAESGLGMAEEGVAYSIDNMGAEGDGNGTVTVPMTLGGTAYTLGMKVVPGTSLYGDGGNVTISSADGSARAVVDFLNVDWAQGASIQMAAGYEGVGKSAAAGGANRWYAIESTGVNARGSGGRAVVEEVYRYVLGSGGF</sequence>
<accession>A0A6N9TQJ0</accession>
<keyword evidence="4" id="KW-1185">Reference proteome</keyword>
<organism evidence="3 4">
    <name type="scientific">Dissulfurirhabdus thermomarina</name>
    <dbReference type="NCBI Taxonomy" id="1765737"/>
    <lineage>
        <taxon>Bacteria</taxon>
        <taxon>Deltaproteobacteria</taxon>
        <taxon>Dissulfurirhabdaceae</taxon>
        <taxon>Dissulfurirhabdus</taxon>
    </lineage>
</organism>
<keyword evidence="1" id="KW-0812">Transmembrane</keyword>
<comment type="caution">
    <text evidence="3">The sequence shown here is derived from an EMBL/GenBank/DDBJ whole genome shotgun (WGS) entry which is preliminary data.</text>
</comment>
<gene>
    <name evidence="3" type="ORF">G3N55_07685</name>
</gene>
<proteinExistence type="predicted"/>
<feature type="domain" description="Type 4 fimbrial biogenesis protein PilX N-terminal" evidence="2">
    <location>
        <begin position="16"/>
        <end position="65"/>
    </location>
</feature>
<dbReference type="InterPro" id="IPR025746">
    <property type="entry name" value="PilX_N_dom"/>
</dbReference>
<keyword evidence="1" id="KW-1133">Transmembrane helix</keyword>
<dbReference type="RefSeq" id="WP_163298853.1">
    <property type="nucleotide sequence ID" value="NZ_JAAGRR010000079.1"/>
</dbReference>
<dbReference type="Proteomes" id="UP000469346">
    <property type="component" value="Unassembled WGS sequence"/>
</dbReference>
<evidence type="ECO:0000259" key="2">
    <source>
        <dbReference type="Pfam" id="PF14341"/>
    </source>
</evidence>
<feature type="transmembrane region" description="Helical" evidence="1">
    <location>
        <begin position="16"/>
        <end position="37"/>
    </location>
</feature>
<evidence type="ECO:0000313" key="3">
    <source>
        <dbReference type="EMBL" id="NDY42720.1"/>
    </source>
</evidence>
<reference evidence="3 4" key="1">
    <citation type="submission" date="2020-02" db="EMBL/GenBank/DDBJ databases">
        <title>Comparative genomics of sulfur disproportionating microorganisms.</title>
        <authorList>
            <person name="Ward L.M."/>
            <person name="Bertran E."/>
            <person name="Johnston D.T."/>
        </authorList>
    </citation>
    <scope>NUCLEOTIDE SEQUENCE [LARGE SCALE GENOMIC DNA]</scope>
    <source>
        <strain evidence="3 4">DSM 100025</strain>
    </source>
</reference>
<name>A0A6N9TQJ0_DISTH</name>
<evidence type="ECO:0000256" key="1">
    <source>
        <dbReference type="SAM" id="Phobius"/>
    </source>
</evidence>
<protein>
    <recommendedName>
        <fullName evidence="2">Type 4 fimbrial biogenesis protein PilX N-terminal domain-containing protein</fullName>
    </recommendedName>
</protein>
<dbReference type="AlphaFoldDB" id="A0A6N9TQJ0"/>
<evidence type="ECO:0000313" key="4">
    <source>
        <dbReference type="Proteomes" id="UP000469346"/>
    </source>
</evidence>
<dbReference type="Pfam" id="PF14341">
    <property type="entry name" value="PilX_N"/>
    <property type="match status" value="1"/>
</dbReference>
<keyword evidence="1" id="KW-0472">Membrane</keyword>
<dbReference type="EMBL" id="JAAGRR010000079">
    <property type="protein sequence ID" value="NDY42720.1"/>
    <property type="molecule type" value="Genomic_DNA"/>
</dbReference>